<keyword evidence="6" id="KW-0256">Endoplasmic reticulum</keyword>
<evidence type="ECO:0000256" key="3">
    <source>
        <dbReference type="ARBA" id="ARBA00022692"/>
    </source>
</evidence>
<evidence type="ECO:0000259" key="8">
    <source>
        <dbReference type="Pfam" id="PF13850"/>
    </source>
</evidence>
<feature type="domain" description="Endoplasmic reticulum vesicle transporter N-terminal" evidence="8">
    <location>
        <begin position="6"/>
        <end position="93"/>
    </location>
</feature>
<dbReference type="eggNOG" id="KOG2667">
    <property type="taxonomic scope" value="Eukaryota"/>
</dbReference>
<reference evidence="9 10" key="1">
    <citation type="journal article" date="2011" name="Proc. Natl. Acad. Sci. U.S.A.">
        <title>Evolutionary erosion of yeast sex chromosomes by mating-type switching accidents.</title>
        <authorList>
            <person name="Gordon J.L."/>
            <person name="Armisen D."/>
            <person name="Proux-Wera E."/>
            <person name="Oheigeartaigh S.S."/>
            <person name="Byrne K.P."/>
            <person name="Wolfe K.H."/>
        </authorList>
    </citation>
    <scope>NUCLEOTIDE SEQUENCE [LARGE SCALE GENOMIC DNA]</scope>
    <source>
        <strain evidence="10">ATCC 34711 / CBS 6284 / DSM 70876 / NBRC 10599 / NRRL Y-10934 / UCD 77-7</strain>
    </source>
</reference>
<comment type="subcellular location">
    <subcellularLocation>
        <location evidence="6">Endoplasmic reticulum membrane</location>
        <topology evidence="6">Multi-pass membrane protein</topology>
    </subcellularLocation>
    <subcellularLocation>
        <location evidence="6">Endoplasmic reticulum-Golgi intermediate compartment membrane</location>
        <topology evidence="6">Multi-pass membrane protein</topology>
    </subcellularLocation>
    <subcellularLocation>
        <location evidence="6">Golgi apparatus membrane</location>
        <topology evidence="6">Multi-pass membrane protein</topology>
    </subcellularLocation>
    <subcellularLocation>
        <location evidence="1">Membrane</location>
        <topology evidence="1">Multi-pass membrane protein</topology>
    </subcellularLocation>
</comment>
<evidence type="ECO:0000256" key="6">
    <source>
        <dbReference type="RuleBase" id="RU369013"/>
    </source>
</evidence>
<keyword evidence="6" id="KW-0931">ER-Golgi transport</keyword>
<dbReference type="KEGG" id="tbl:TBLA_0F01610"/>
<dbReference type="GO" id="GO:0006890">
    <property type="term" value="P:retrograde vesicle-mediated transport, Golgi to endoplasmic reticulum"/>
    <property type="evidence" value="ECO:0007669"/>
    <property type="project" value="TreeGrafter"/>
</dbReference>
<dbReference type="RefSeq" id="XP_004181222.1">
    <property type="nucleotide sequence ID" value="XM_004181174.1"/>
</dbReference>
<dbReference type="HOGENOM" id="CLU_034705_1_0_1"/>
<dbReference type="Proteomes" id="UP000002866">
    <property type="component" value="Chromosome 6"/>
</dbReference>
<keyword evidence="5" id="KW-0472">Membrane</keyword>
<keyword evidence="6" id="KW-0813">Transport</keyword>
<dbReference type="GO" id="GO:0006888">
    <property type="term" value="P:endoplasmic reticulum to Golgi vesicle-mediated transport"/>
    <property type="evidence" value="ECO:0007669"/>
    <property type="project" value="UniProtKB-UniRule"/>
</dbReference>
<evidence type="ECO:0000259" key="7">
    <source>
        <dbReference type="Pfam" id="PF07970"/>
    </source>
</evidence>
<dbReference type="PANTHER" id="PTHR10984">
    <property type="entry name" value="ENDOPLASMIC RETICULUM-GOLGI INTERMEDIATE COMPARTMENT PROTEIN"/>
    <property type="match status" value="1"/>
</dbReference>
<organism evidence="9 10">
    <name type="scientific">Henningerozyma blattae (strain ATCC 34711 / CBS 6284 / DSM 70876 / NBRC 10599 / NRRL Y-10934 / UCD 77-7)</name>
    <name type="common">Yeast</name>
    <name type="synonym">Tetrapisispora blattae</name>
    <dbReference type="NCBI Taxonomy" id="1071380"/>
    <lineage>
        <taxon>Eukaryota</taxon>
        <taxon>Fungi</taxon>
        <taxon>Dikarya</taxon>
        <taxon>Ascomycota</taxon>
        <taxon>Saccharomycotina</taxon>
        <taxon>Saccharomycetes</taxon>
        <taxon>Saccharomycetales</taxon>
        <taxon>Saccharomycetaceae</taxon>
        <taxon>Henningerozyma</taxon>
    </lineage>
</organism>
<proteinExistence type="inferred from homology"/>
<comment type="function">
    <text evidence="6">Plays a role in transport between endoplasmic reticulum and Golgi.</text>
</comment>
<evidence type="ECO:0000256" key="1">
    <source>
        <dbReference type="ARBA" id="ARBA00004141"/>
    </source>
</evidence>
<evidence type="ECO:0000256" key="4">
    <source>
        <dbReference type="ARBA" id="ARBA00022989"/>
    </source>
</evidence>
<keyword evidence="4" id="KW-1133">Transmembrane helix</keyword>
<dbReference type="AlphaFoldDB" id="I2H5Q1"/>
<dbReference type="OMA" id="QRHEGCR"/>
<dbReference type="Pfam" id="PF13850">
    <property type="entry name" value="ERGIC_N"/>
    <property type="match status" value="1"/>
</dbReference>
<keyword evidence="6" id="KW-0333">Golgi apparatus</keyword>
<dbReference type="STRING" id="1071380.I2H5Q1"/>
<comment type="similarity">
    <text evidence="2 6">Belongs to the ERGIC family.</text>
</comment>
<dbReference type="GeneID" id="14496812"/>
<dbReference type="GO" id="GO:0000139">
    <property type="term" value="C:Golgi membrane"/>
    <property type="evidence" value="ECO:0007669"/>
    <property type="project" value="UniProtKB-SubCell"/>
</dbReference>
<evidence type="ECO:0000313" key="10">
    <source>
        <dbReference type="Proteomes" id="UP000002866"/>
    </source>
</evidence>
<dbReference type="InParanoid" id="I2H5Q1"/>
<dbReference type="OrthoDB" id="270930at2759"/>
<evidence type="ECO:0000256" key="2">
    <source>
        <dbReference type="ARBA" id="ARBA00005648"/>
    </source>
</evidence>
<evidence type="ECO:0000256" key="5">
    <source>
        <dbReference type="ARBA" id="ARBA00023136"/>
    </source>
</evidence>
<protein>
    <recommendedName>
        <fullName evidence="6">Endoplasmic reticulum-Golgi intermediate compartment protein</fullName>
    </recommendedName>
</protein>
<dbReference type="InterPro" id="IPR012936">
    <property type="entry name" value="Erv_C"/>
</dbReference>
<dbReference type="Pfam" id="PF07970">
    <property type="entry name" value="COPIIcoated_ERV"/>
    <property type="match status" value="1"/>
</dbReference>
<dbReference type="PANTHER" id="PTHR10984:SF25">
    <property type="entry name" value="ENDOPLASMIC RETICULUM-GOLGI INTERMEDIATE COMPARTMENT PROTEIN 3"/>
    <property type="match status" value="1"/>
</dbReference>
<gene>
    <name evidence="9" type="primary">TBLA0F01610</name>
    <name evidence="9" type="ORF">TBLA_0F01610</name>
</gene>
<feature type="domain" description="Endoplasmic reticulum vesicle transporter C-terminal" evidence="7">
    <location>
        <begin position="143"/>
        <end position="398"/>
    </location>
</feature>
<keyword evidence="10" id="KW-1185">Reference proteome</keyword>
<dbReference type="InterPro" id="IPR045888">
    <property type="entry name" value="Erv"/>
</dbReference>
<sequence length="414" mass="46599">MQPKLLSFDAFNKTDEEVRIRTRTGGIITLFCILTTLYLLQKEWIEYYKITNKPQVVVDRDRHLKLELNLDITFPSLSCDLIGLDIVDDSGETSLDVLESGFTKIRVDTNGNELDDGSQLDVGTDRESLSSLDMDKAKYCGPCYGALDQSGNDNIDVASEKVCCQTCYDVRKAYTDVGWAFFDGKDIEQCEREGYVDRINDHLHEGCRIVGSALLNRIQGNVHFAPGAAFETAKGHFHDTSLYDKTEQLNFNHIINHLSFGKTGHELLTPKSSKSFSVSRRQPLDGRVMIPESRNTHFFQFSYFAKIVPTRFESLSGKVEEAAQYSVTFHSRPLQGGRDEDHPNTFHGRSGIPGLFIYFQMAPLKVIDIEAHSQTFSGLLLNCITTIGGVLAVGTMMDKVFYKAQRSIWGKKNQ</sequence>
<dbReference type="GO" id="GO:0033116">
    <property type="term" value="C:endoplasmic reticulum-Golgi intermediate compartment membrane"/>
    <property type="evidence" value="ECO:0007669"/>
    <property type="project" value="UniProtKB-SubCell"/>
</dbReference>
<dbReference type="InterPro" id="IPR039542">
    <property type="entry name" value="Erv_N"/>
</dbReference>
<dbReference type="EMBL" id="HE806321">
    <property type="protein sequence ID" value="CCH61703.1"/>
    <property type="molecule type" value="Genomic_DNA"/>
</dbReference>
<dbReference type="FunCoup" id="I2H5Q1">
    <property type="interactions" value="781"/>
</dbReference>
<accession>I2H5Q1</accession>
<evidence type="ECO:0000313" key="9">
    <source>
        <dbReference type="EMBL" id="CCH61703.1"/>
    </source>
</evidence>
<name>I2H5Q1_HENB6</name>
<dbReference type="GO" id="GO:0005789">
    <property type="term" value="C:endoplasmic reticulum membrane"/>
    <property type="evidence" value="ECO:0007669"/>
    <property type="project" value="UniProtKB-SubCell"/>
</dbReference>
<keyword evidence="3" id="KW-0812">Transmembrane</keyword>
<dbReference type="GO" id="GO:0030134">
    <property type="term" value="C:COPII-coated ER to Golgi transport vesicle"/>
    <property type="evidence" value="ECO:0007669"/>
    <property type="project" value="TreeGrafter"/>
</dbReference>